<dbReference type="RefSeq" id="XP_043161716.1">
    <property type="nucleotide sequence ID" value="XM_043305781.1"/>
</dbReference>
<accession>A0A9P3EZL6</accession>
<sequence length="63" mass="7316">MSVIEKTYTLPPAPTGYVERSTDIEDYIREHYGPAFRVSITLSQDRWKITTDIDLDQAIKIKE</sequence>
<gene>
    <name evidence="1" type="ORF">Asppvi_009935</name>
</gene>
<protein>
    <submittedName>
        <fullName evidence="1">Uncharacterized protein</fullName>
    </submittedName>
</protein>
<evidence type="ECO:0000313" key="1">
    <source>
        <dbReference type="EMBL" id="GIJ90970.1"/>
    </source>
</evidence>
<dbReference type="Proteomes" id="UP001043456">
    <property type="component" value="Unassembled WGS sequence"/>
</dbReference>
<dbReference type="AlphaFoldDB" id="A0A9P3EZL6"/>
<name>A0A9P3EZL6_9EURO</name>
<proteinExistence type="predicted"/>
<dbReference type="GeneID" id="67008545"/>
<evidence type="ECO:0000313" key="2">
    <source>
        <dbReference type="Proteomes" id="UP001043456"/>
    </source>
</evidence>
<keyword evidence="2" id="KW-1185">Reference proteome</keyword>
<organism evidence="1 2">
    <name type="scientific">Aspergillus pseudoviridinutans</name>
    <dbReference type="NCBI Taxonomy" id="1517512"/>
    <lineage>
        <taxon>Eukaryota</taxon>
        <taxon>Fungi</taxon>
        <taxon>Dikarya</taxon>
        <taxon>Ascomycota</taxon>
        <taxon>Pezizomycotina</taxon>
        <taxon>Eurotiomycetes</taxon>
        <taxon>Eurotiomycetidae</taxon>
        <taxon>Eurotiales</taxon>
        <taxon>Aspergillaceae</taxon>
        <taxon>Aspergillus</taxon>
        <taxon>Aspergillus subgen. Fumigati</taxon>
    </lineage>
</organism>
<reference evidence="1 2" key="1">
    <citation type="submission" date="2018-10" db="EMBL/GenBank/DDBJ databases">
        <title>Pan-genome distribution and transcriptional activeness of fungal secondary metabolism genes in Aspergillus section Fumigati.</title>
        <authorList>
            <person name="Takahashi H."/>
            <person name="Umemura M."/>
            <person name="Ninomiya A."/>
            <person name="Kusuya Y."/>
            <person name="Urayama S."/>
            <person name="Shimizu M."/>
            <person name="Watanabe A."/>
            <person name="Kamei K."/>
            <person name="Yaguchi T."/>
            <person name="Hagiwara D."/>
        </authorList>
    </citation>
    <scope>NUCLEOTIDE SEQUENCE [LARGE SCALE GENOMIC DNA]</scope>
    <source>
        <strain evidence="1 2">IFM 55266</strain>
    </source>
</reference>
<comment type="caution">
    <text evidence="1">The sequence shown here is derived from an EMBL/GenBank/DDBJ whole genome shotgun (WGS) entry which is preliminary data.</text>
</comment>
<dbReference type="EMBL" id="BHVY01000007">
    <property type="protein sequence ID" value="GIJ90970.1"/>
    <property type="molecule type" value="Genomic_DNA"/>
</dbReference>